<accession>A0ABQ0K1Z7</accession>
<protein>
    <submittedName>
        <fullName evidence="1">Uncharacterized protein</fullName>
    </submittedName>
</protein>
<sequence>MAICIDNPDPNESEGKCRRGFILAFIAGKQTERISGTWYRQNIFLKTQNKAEN</sequence>
<proteinExistence type="predicted"/>
<dbReference type="Proteomes" id="UP000032309">
    <property type="component" value="Unassembled WGS sequence"/>
</dbReference>
<evidence type="ECO:0000313" key="2">
    <source>
        <dbReference type="Proteomes" id="UP000032309"/>
    </source>
</evidence>
<evidence type="ECO:0000313" key="1">
    <source>
        <dbReference type="EMBL" id="GAN35119.1"/>
    </source>
</evidence>
<gene>
    <name evidence="1" type="ORF">BROSI_A3665</name>
</gene>
<name>A0ABQ0K1Z7_9BACT</name>
<reference evidence="2" key="1">
    <citation type="journal article" date="2015" name="Genome Announc.">
        <title>Draft Genome Sequence of an Anaerobic Ammonium-Oxidizing Bacterium, "Candidatus Brocadia sinica".</title>
        <authorList>
            <person name="Oshiki M."/>
            <person name="Shinyako-Hata K."/>
            <person name="Satoh H."/>
            <person name="Okabe S."/>
        </authorList>
    </citation>
    <scope>NUCLEOTIDE SEQUENCE [LARGE SCALE GENOMIC DNA]</scope>
    <source>
        <strain evidence="2">JPN1</strain>
    </source>
</reference>
<comment type="caution">
    <text evidence="1">The sequence shown here is derived from an EMBL/GenBank/DDBJ whole genome shotgun (WGS) entry which is preliminary data.</text>
</comment>
<dbReference type="EMBL" id="BAFN01000001">
    <property type="protein sequence ID" value="GAN35119.1"/>
    <property type="molecule type" value="Genomic_DNA"/>
</dbReference>
<keyword evidence="2" id="KW-1185">Reference proteome</keyword>
<organism evidence="1 2">
    <name type="scientific">Candidatus Brocadia sinica JPN1</name>
    <dbReference type="NCBI Taxonomy" id="1197129"/>
    <lineage>
        <taxon>Bacteria</taxon>
        <taxon>Pseudomonadati</taxon>
        <taxon>Planctomycetota</taxon>
        <taxon>Candidatus Brocadiia</taxon>
        <taxon>Candidatus Brocadiales</taxon>
        <taxon>Candidatus Brocadiaceae</taxon>
        <taxon>Candidatus Brocadia</taxon>
    </lineage>
</organism>